<reference evidence="2" key="1">
    <citation type="submission" date="2023-03" db="EMBL/GenBank/DDBJ databases">
        <title>Massive genome expansion in bonnet fungi (Mycena s.s.) driven by repeated elements and novel gene families across ecological guilds.</title>
        <authorList>
            <consortium name="Lawrence Berkeley National Laboratory"/>
            <person name="Harder C.B."/>
            <person name="Miyauchi S."/>
            <person name="Viragh M."/>
            <person name="Kuo A."/>
            <person name="Thoen E."/>
            <person name="Andreopoulos B."/>
            <person name="Lu D."/>
            <person name="Skrede I."/>
            <person name="Drula E."/>
            <person name="Henrissat B."/>
            <person name="Morin E."/>
            <person name="Kohler A."/>
            <person name="Barry K."/>
            <person name="LaButti K."/>
            <person name="Morin E."/>
            <person name="Salamov A."/>
            <person name="Lipzen A."/>
            <person name="Mereny Z."/>
            <person name="Hegedus B."/>
            <person name="Baldrian P."/>
            <person name="Stursova M."/>
            <person name="Weitz H."/>
            <person name="Taylor A."/>
            <person name="Grigoriev I.V."/>
            <person name="Nagy L.G."/>
            <person name="Martin F."/>
            <person name="Kauserud H."/>
        </authorList>
    </citation>
    <scope>NUCLEOTIDE SEQUENCE</scope>
    <source>
        <strain evidence="2">9284</strain>
    </source>
</reference>
<sequence>MSSPQEGATGYSFCFPTQAVLALGNNSTLPTDEIHSYIRLNPHCQLGLVVTAYADITTSAGEPTYTVMKTVDACYIRHLCLQDISDAHLMLAHCTRVVDLSLAVTPDSAGRFPFIFIHLEYMPHLTRLAAHILRLLGENFTDGCLTDPVFANITHLTLFDDLSNARWHEWRDLRALPALTHLCLNQGGSSDILSAILIHCRQLKVLLNRRHTGAWSQRHAAHDLVKAMKYLDDRLVIFYTDCFEWPHEWQRSVLGRPECMWKQARRFIRAKRERRIEASVYWMTKDSGLQLSDDSEVSDRETELVYSVQRELEITRYLNSVTHEEEVDSQSSDKDQGEIGFTTRSGSSSPDFDSDDSEETVVNSDTDCHLSSAVKRTEGNSDSESDWEWEWDCWCGIGAEYGRCGI</sequence>
<organism evidence="2 3">
    <name type="scientific">Roridomyces roridus</name>
    <dbReference type="NCBI Taxonomy" id="1738132"/>
    <lineage>
        <taxon>Eukaryota</taxon>
        <taxon>Fungi</taxon>
        <taxon>Dikarya</taxon>
        <taxon>Basidiomycota</taxon>
        <taxon>Agaricomycotina</taxon>
        <taxon>Agaricomycetes</taxon>
        <taxon>Agaricomycetidae</taxon>
        <taxon>Agaricales</taxon>
        <taxon>Marasmiineae</taxon>
        <taxon>Mycenaceae</taxon>
        <taxon>Roridomyces</taxon>
    </lineage>
</organism>
<dbReference type="Proteomes" id="UP001221142">
    <property type="component" value="Unassembled WGS sequence"/>
</dbReference>
<keyword evidence="3" id="KW-1185">Reference proteome</keyword>
<dbReference type="SUPFAM" id="SSF52047">
    <property type="entry name" value="RNI-like"/>
    <property type="match status" value="1"/>
</dbReference>
<dbReference type="AlphaFoldDB" id="A0AAD7BPI5"/>
<dbReference type="EMBL" id="JARKIF010000011">
    <property type="protein sequence ID" value="KAJ7627003.1"/>
    <property type="molecule type" value="Genomic_DNA"/>
</dbReference>
<dbReference type="InterPro" id="IPR032675">
    <property type="entry name" value="LRR_dom_sf"/>
</dbReference>
<comment type="caution">
    <text evidence="2">The sequence shown here is derived from an EMBL/GenBank/DDBJ whole genome shotgun (WGS) entry which is preliminary data.</text>
</comment>
<feature type="region of interest" description="Disordered" evidence="1">
    <location>
        <begin position="323"/>
        <end position="385"/>
    </location>
</feature>
<proteinExistence type="predicted"/>
<gene>
    <name evidence="2" type="ORF">FB45DRAFT_920474</name>
</gene>
<evidence type="ECO:0000313" key="2">
    <source>
        <dbReference type="EMBL" id="KAJ7627003.1"/>
    </source>
</evidence>
<evidence type="ECO:0000313" key="3">
    <source>
        <dbReference type="Proteomes" id="UP001221142"/>
    </source>
</evidence>
<protein>
    <submittedName>
        <fullName evidence="2">Uncharacterized protein</fullName>
    </submittedName>
</protein>
<accession>A0AAD7BPI5</accession>
<dbReference type="Gene3D" id="3.80.10.10">
    <property type="entry name" value="Ribonuclease Inhibitor"/>
    <property type="match status" value="1"/>
</dbReference>
<evidence type="ECO:0000256" key="1">
    <source>
        <dbReference type="SAM" id="MobiDB-lite"/>
    </source>
</evidence>
<name>A0AAD7BPI5_9AGAR</name>